<dbReference type="InterPro" id="IPR003593">
    <property type="entry name" value="AAA+_ATPase"/>
</dbReference>
<evidence type="ECO:0000313" key="9">
    <source>
        <dbReference type="Proteomes" id="UP000285278"/>
    </source>
</evidence>
<dbReference type="InterPro" id="IPR036640">
    <property type="entry name" value="ABC1_TM_sf"/>
</dbReference>
<evidence type="ECO:0000313" key="8">
    <source>
        <dbReference type="EMBL" id="RIX34264.1"/>
    </source>
</evidence>
<keyword evidence="8" id="KW-0067">ATP-binding</keyword>
<dbReference type="InterPro" id="IPR039421">
    <property type="entry name" value="Type_1_exporter"/>
</dbReference>
<dbReference type="PANTHER" id="PTHR24221:SF590">
    <property type="entry name" value="COMPONENT LINKED WITH THE ASSEMBLY OF CYTOCHROME' TRANSPORT TRANSMEMBRANE ATP-BINDING PROTEIN ABC TRANSPORTER CYDD-RELATED"/>
    <property type="match status" value="1"/>
</dbReference>
<evidence type="ECO:0000259" key="7">
    <source>
        <dbReference type="PROSITE" id="PS50929"/>
    </source>
</evidence>
<reference evidence="8 9" key="1">
    <citation type="submission" date="2018-09" db="EMBL/GenBank/DDBJ databases">
        <title>Optimization and identification of Corynebacterium falsenii FN1-14 from fish paste.</title>
        <authorList>
            <person name="Daroonpunt R."/>
            <person name="Tanasupawat S."/>
        </authorList>
    </citation>
    <scope>NUCLEOTIDE SEQUENCE [LARGE SCALE GENOMIC DNA]</scope>
    <source>
        <strain evidence="8 9">FN1-14</strain>
    </source>
</reference>
<evidence type="ECO:0000256" key="2">
    <source>
        <dbReference type="ARBA" id="ARBA00022692"/>
    </source>
</evidence>
<dbReference type="InterPro" id="IPR011527">
    <property type="entry name" value="ABC1_TM_dom"/>
</dbReference>
<dbReference type="GO" id="GO:0005886">
    <property type="term" value="C:plasma membrane"/>
    <property type="evidence" value="ECO:0007669"/>
    <property type="project" value="UniProtKB-SubCell"/>
</dbReference>
<dbReference type="CDD" id="cd18584">
    <property type="entry name" value="ABC_6TM_AarD_CydD"/>
    <property type="match status" value="1"/>
</dbReference>
<evidence type="ECO:0000256" key="6">
    <source>
        <dbReference type="SAM" id="Phobius"/>
    </source>
</evidence>
<feature type="transmembrane region" description="Helical" evidence="6">
    <location>
        <begin position="239"/>
        <end position="260"/>
    </location>
</feature>
<dbReference type="SUPFAM" id="SSF90123">
    <property type="entry name" value="ABC transporter transmembrane region"/>
    <property type="match status" value="1"/>
</dbReference>
<dbReference type="GO" id="GO:0140359">
    <property type="term" value="F:ABC-type transporter activity"/>
    <property type="evidence" value="ECO:0007669"/>
    <property type="project" value="InterPro"/>
</dbReference>
<feature type="transmembrane region" description="Helical" evidence="6">
    <location>
        <begin position="266"/>
        <end position="288"/>
    </location>
</feature>
<dbReference type="STRING" id="1451189.CFAL_02165"/>
<gene>
    <name evidence="8" type="ORF">D3M95_08025</name>
</gene>
<dbReference type="Gene3D" id="3.40.50.300">
    <property type="entry name" value="P-loop containing nucleotide triphosphate hydrolases"/>
    <property type="match status" value="2"/>
</dbReference>
<dbReference type="InterPro" id="IPR027417">
    <property type="entry name" value="P-loop_NTPase"/>
</dbReference>
<comment type="subcellular location">
    <subcellularLocation>
        <location evidence="1">Cell membrane</location>
        <topology evidence="1">Multi-pass membrane protein</topology>
    </subcellularLocation>
</comment>
<evidence type="ECO:0000256" key="1">
    <source>
        <dbReference type="ARBA" id="ARBA00004651"/>
    </source>
</evidence>
<evidence type="ECO:0000256" key="5">
    <source>
        <dbReference type="SAM" id="MobiDB-lite"/>
    </source>
</evidence>
<accession>A0A418Q663</accession>
<dbReference type="GO" id="GO:0005524">
    <property type="term" value="F:ATP binding"/>
    <property type="evidence" value="ECO:0007669"/>
    <property type="project" value="UniProtKB-KW"/>
</dbReference>
<dbReference type="Gene3D" id="1.20.1560.10">
    <property type="entry name" value="ABC transporter type 1, transmembrane domain"/>
    <property type="match status" value="1"/>
</dbReference>
<feature type="domain" description="ABC transmembrane type-1" evidence="7">
    <location>
        <begin position="18"/>
        <end position="302"/>
    </location>
</feature>
<feature type="transmembrane region" description="Helical" evidence="6">
    <location>
        <begin position="158"/>
        <end position="177"/>
    </location>
</feature>
<dbReference type="OrthoDB" id="9806127at2"/>
<dbReference type="SUPFAM" id="SSF52540">
    <property type="entry name" value="P-loop containing nucleoside triphosphate hydrolases"/>
    <property type="match status" value="1"/>
</dbReference>
<comment type="caution">
    <text evidence="8">The sequence shown here is derived from an EMBL/GenBank/DDBJ whole genome shotgun (WGS) entry which is preliminary data.</text>
</comment>
<feature type="transmembrane region" description="Helical" evidence="6">
    <location>
        <begin position="21"/>
        <end position="43"/>
    </location>
</feature>
<dbReference type="Pfam" id="PF00664">
    <property type="entry name" value="ABC_membrane"/>
    <property type="match status" value="1"/>
</dbReference>
<dbReference type="EMBL" id="QXJK01000008">
    <property type="protein sequence ID" value="RIX34264.1"/>
    <property type="molecule type" value="Genomic_DNA"/>
</dbReference>
<evidence type="ECO:0000256" key="3">
    <source>
        <dbReference type="ARBA" id="ARBA00022989"/>
    </source>
</evidence>
<dbReference type="RefSeq" id="WP_119664969.1">
    <property type="nucleotide sequence ID" value="NZ_QXJK01000008.1"/>
</dbReference>
<evidence type="ECO:0000256" key="4">
    <source>
        <dbReference type="ARBA" id="ARBA00023136"/>
    </source>
</evidence>
<keyword evidence="4 6" id="KW-0472">Membrane</keyword>
<dbReference type="AlphaFoldDB" id="A0A418Q663"/>
<dbReference type="SMART" id="SM00382">
    <property type="entry name" value="AAA"/>
    <property type="match status" value="1"/>
</dbReference>
<name>A0A418Q663_9CORY</name>
<proteinExistence type="predicted"/>
<keyword evidence="9" id="KW-1185">Reference proteome</keyword>
<organism evidence="8 9">
    <name type="scientific">Corynebacterium falsenii</name>
    <dbReference type="NCBI Taxonomy" id="108486"/>
    <lineage>
        <taxon>Bacteria</taxon>
        <taxon>Bacillati</taxon>
        <taxon>Actinomycetota</taxon>
        <taxon>Actinomycetes</taxon>
        <taxon>Mycobacteriales</taxon>
        <taxon>Corynebacteriaceae</taxon>
        <taxon>Corynebacterium</taxon>
    </lineage>
</organism>
<feature type="transmembrane region" description="Helical" evidence="6">
    <location>
        <begin position="55"/>
        <end position="73"/>
    </location>
</feature>
<feature type="compositionally biased region" description="Low complexity" evidence="5">
    <location>
        <begin position="317"/>
        <end position="336"/>
    </location>
</feature>
<dbReference type="PROSITE" id="PS50929">
    <property type="entry name" value="ABC_TM1F"/>
    <property type="match status" value="1"/>
</dbReference>
<dbReference type="Proteomes" id="UP000285278">
    <property type="component" value="Unassembled WGS sequence"/>
</dbReference>
<keyword evidence="3 6" id="KW-1133">Transmembrane helix</keyword>
<protein>
    <submittedName>
        <fullName evidence="8">ABC transporter ATP-binding protein/permease</fullName>
    </submittedName>
</protein>
<dbReference type="PANTHER" id="PTHR24221">
    <property type="entry name" value="ATP-BINDING CASSETTE SUB-FAMILY B"/>
    <property type="match status" value="1"/>
</dbReference>
<feature type="transmembrane region" description="Helical" evidence="6">
    <location>
        <begin position="131"/>
        <end position="152"/>
    </location>
</feature>
<keyword evidence="8" id="KW-0547">Nucleotide-binding</keyword>
<sequence>MRPTKLLTLSPALRRWVVIAALLNVAGVAATIAFGVLTGLAVADVLDQSSPNHLFPARLVGWLIVAAAARAVVAWAQSRLGDHAADDAIADLRARATAHLAGRDHRSIDKAQWLQTLTTGMEGIRPYITGFLPAATASALSTPIALAAVAWLDVPSALWAAATIPLIPLFMWLVGTLTKDRTERKLRDTARLTDQLLDVITGLPTLVAHHRQRGADSPQGEVERLSLAQKNSTMAVLKIAFLSSFVLEFLATLSVALVAVNIGFRLLGGHITLAAGLAVLIIVPEVYAPLRAVGTQFHSAQDGMAAWKAVDAELSRPADATPAQPTGTTPAQPAATSSAALTVIFDNYSSPGRDGARPRNLTAHAEPGRLTVLAGPNGVGKSTALLAALGISSGTGTAGVVGADGAVTGPELWQRTAYLPQRPVLDTAAVGDTSKLSIGQRQRASFGSVVPGKDLVILDEPTAHLDSVAASTMIDTLTQLAADGATVLVASHDPLVIAAADVVWEVSA</sequence>
<feature type="region of interest" description="Disordered" evidence="5">
    <location>
        <begin position="316"/>
        <end position="336"/>
    </location>
</feature>
<keyword evidence="2 6" id="KW-0812">Transmembrane</keyword>